<dbReference type="Proteomes" id="UP000783686">
    <property type="component" value="Unassembled WGS sequence"/>
</dbReference>
<gene>
    <name evidence="4" type="ORF">BOKJ2_LOCUS5687</name>
</gene>
<evidence type="ECO:0000256" key="1">
    <source>
        <dbReference type="SAM" id="MobiDB-lite"/>
    </source>
</evidence>
<sequence length="319" mass="35985">MPWFIFLYILLFECVKAWRVEINFDCHGYFAKNEIIELFSYVRKNRKNVEEKIMKSTKLTGPEGQYSVDIEGDIPKILVFKIYHYCPPSKPASSQYKEEDDQCRVQKTIIRTKNAELISDLKGKAFVNIWDLSSTEEECPEVVFEEDTTTVAITTSEELTTFLTTDMETSTDSIETVSVEESTQGSITSPKNSDGDATKTISQSDDTFTRTTNEKESKTPQTTSSATSKKPPKTASTTKSTTTSSTSTSTAISKRTSITTTTTISTTEEYIEDPDRWDTATEVYVEIDVGQYDAFLGGIFKFNPNIMLIVVFLVINIRR</sequence>
<evidence type="ECO:0000313" key="4">
    <source>
        <dbReference type="EMBL" id="CAD5214626.1"/>
    </source>
</evidence>
<keyword evidence="2" id="KW-1133">Transmembrane helix</keyword>
<feature type="transmembrane region" description="Helical" evidence="2">
    <location>
        <begin position="294"/>
        <end position="315"/>
    </location>
</feature>
<feature type="compositionally biased region" description="Polar residues" evidence="1">
    <location>
        <begin position="199"/>
        <end position="211"/>
    </location>
</feature>
<keyword evidence="2" id="KW-0812">Transmembrane</keyword>
<dbReference type="AlphaFoldDB" id="A0A811KH42"/>
<evidence type="ECO:0000313" key="5">
    <source>
        <dbReference type="Proteomes" id="UP000614601"/>
    </source>
</evidence>
<name>A0A811KH42_9BILA</name>
<proteinExistence type="predicted"/>
<organism evidence="4 5">
    <name type="scientific">Bursaphelenchus okinawaensis</name>
    <dbReference type="NCBI Taxonomy" id="465554"/>
    <lineage>
        <taxon>Eukaryota</taxon>
        <taxon>Metazoa</taxon>
        <taxon>Ecdysozoa</taxon>
        <taxon>Nematoda</taxon>
        <taxon>Chromadorea</taxon>
        <taxon>Rhabditida</taxon>
        <taxon>Tylenchina</taxon>
        <taxon>Tylenchomorpha</taxon>
        <taxon>Aphelenchoidea</taxon>
        <taxon>Aphelenchoididae</taxon>
        <taxon>Bursaphelenchus</taxon>
    </lineage>
</organism>
<dbReference type="EMBL" id="CAJFDH010000003">
    <property type="protein sequence ID" value="CAD5214626.1"/>
    <property type="molecule type" value="Genomic_DNA"/>
</dbReference>
<feature type="compositionally biased region" description="Low complexity" evidence="1">
    <location>
        <begin position="219"/>
        <end position="255"/>
    </location>
</feature>
<evidence type="ECO:0000256" key="2">
    <source>
        <dbReference type="SAM" id="Phobius"/>
    </source>
</evidence>
<comment type="caution">
    <text evidence="4">The sequence shown here is derived from an EMBL/GenBank/DDBJ whole genome shotgun (WGS) entry which is preliminary data.</text>
</comment>
<keyword evidence="3" id="KW-0732">Signal</keyword>
<feature type="signal peptide" evidence="3">
    <location>
        <begin position="1"/>
        <end position="17"/>
    </location>
</feature>
<feature type="region of interest" description="Disordered" evidence="1">
    <location>
        <begin position="162"/>
        <end position="255"/>
    </location>
</feature>
<protein>
    <submittedName>
        <fullName evidence="4">Uncharacterized protein</fullName>
    </submittedName>
</protein>
<reference evidence="4" key="1">
    <citation type="submission" date="2020-09" db="EMBL/GenBank/DDBJ databases">
        <authorList>
            <person name="Kikuchi T."/>
        </authorList>
    </citation>
    <scope>NUCLEOTIDE SEQUENCE</scope>
    <source>
        <strain evidence="4">SH1</strain>
    </source>
</reference>
<dbReference type="EMBL" id="CAJFCW020000003">
    <property type="protein sequence ID" value="CAG9103023.1"/>
    <property type="molecule type" value="Genomic_DNA"/>
</dbReference>
<keyword evidence="5" id="KW-1185">Reference proteome</keyword>
<feature type="chain" id="PRO_5035681569" evidence="3">
    <location>
        <begin position="18"/>
        <end position="319"/>
    </location>
</feature>
<evidence type="ECO:0000256" key="3">
    <source>
        <dbReference type="SAM" id="SignalP"/>
    </source>
</evidence>
<feature type="compositionally biased region" description="Polar residues" evidence="1">
    <location>
        <begin position="166"/>
        <end position="192"/>
    </location>
</feature>
<accession>A0A811KH42</accession>
<keyword evidence="2" id="KW-0472">Membrane</keyword>
<dbReference type="Proteomes" id="UP000614601">
    <property type="component" value="Unassembled WGS sequence"/>
</dbReference>